<keyword evidence="2" id="KW-1185">Reference proteome</keyword>
<dbReference type="EMBL" id="QCYK01000003">
    <property type="protein sequence ID" value="PUZ23434.1"/>
    <property type="molecule type" value="Genomic_DNA"/>
</dbReference>
<reference evidence="1 2" key="1">
    <citation type="submission" date="2018-04" db="EMBL/GenBank/DDBJ databases">
        <title>Chitinophaga fuyangensis sp. nov., isolated from soil in a chemical factory.</title>
        <authorList>
            <person name="Chen K."/>
        </authorList>
    </citation>
    <scope>NUCLEOTIDE SEQUENCE [LARGE SCALE GENOMIC DNA]</scope>
    <source>
        <strain evidence="1 2">LY-1</strain>
    </source>
</reference>
<dbReference type="RefSeq" id="WP_108689237.1">
    <property type="nucleotide sequence ID" value="NZ_QCYK01000003.1"/>
</dbReference>
<evidence type="ECO:0000313" key="2">
    <source>
        <dbReference type="Proteomes" id="UP000244450"/>
    </source>
</evidence>
<dbReference type="GO" id="GO:0003676">
    <property type="term" value="F:nucleic acid binding"/>
    <property type="evidence" value="ECO:0007669"/>
    <property type="project" value="InterPro"/>
</dbReference>
<dbReference type="OrthoDB" id="8421503at2"/>
<gene>
    <name evidence="1" type="ORF">DCC81_23945</name>
</gene>
<dbReference type="Gene3D" id="3.40.1350.10">
    <property type="match status" value="1"/>
</dbReference>
<evidence type="ECO:0000313" key="1">
    <source>
        <dbReference type="EMBL" id="PUZ23434.1"/>
    </source>
</evidence>
<dbReference type="Proteomes" id="UP000244450">
    <property type="component" value="Unassembled WGS sequence"/>
</dbReference>
<dbReference type="AlphaFoldDB" id="A0A2T7BEB7"/>
<evidence type="ECO:0008006" key="3">
    <source>
        <dbReference type="Google" id="ProtNLM"/>
    </source>
</evidence>
<organism evidence="1 2">
    <name type="scientific">Chitinophaga parva</name>
    <dbReference type="NCBI Taxonomy" id="2169414"/>
    <lineage>
        <taxon>Bacteria</taxon>
        <taxon>Pseudomonadati</taxon>
        <taxon>Bacteroidota</taxon>
        <taxon>Chitinophagia</taxon>
        <taxon>Chitinophagales</taxon>
        <taxon>Chitinophagaceae</taxon>
        <taxon>Chitinophaga</taxon>
    </lineage>
</organism>
<name>A0A2T7BEB7_9BACT</name>
<dbReference type="InterPro" id="IPR011856">
    <property type="entry name" value="tRNA_endonuc-like_dom_sf"/>
</dbReference>
<protein>
    <recommendedName>
        <fullName evidence="3">Endonuclease</fullName>
    </recommendedName>
</protein>
<proteinExistence type="predicted"/>
<sequence length="159" mass="18094">MSLNFHADLATGRKAEYDVADIFKLAGFHTTVLPDTDLFSSHDIEVQHPEGSLKTIEVKSDHIAPYTKNVAVEFQKRKDNKIIPSGISISNADYIVYCFPQHPSFYLIPLPDLLSLLSNKKYKYTRWGGDENISHLALFDFDFFKKECVAINANVLKRI</sequence>
<comment type="caution">
    <text evidence="1">The sequence shown here is derived from an EMBL/GenBank/DDBJ whole genome shotgun (WGS) entry which is preliminary data.</text>
</comment>
<accession>A0A2T7BEB7</accession>